<keyword evidence="3" id="KW-0234">DNA repair</keyword>
<sequence length="1263" mass="138595">MFEDVLRGVEAELGPLNIHWFEELTVKASRHGHQPVAEVQQTSSVSRAPADTPTLDSQVSSTPKMLRCRTSESPFSFLGDFSAPGRAFLTDSNPCLFGSVQDSEAKRISESLGAQMNPDISWSSSFNTPSTLTPTIVRNLFPSLSKDTHPASERQTSVQHIDLKGRADAKASNTSLDDLDGLWKQTVPDAIKDADVRGTVKSVLDGAEDVLSIFFSKSSSALRRVKTKARIKKRTTLAAESFAHLTLASNVDLRSVETCTAVKIESPPISKDLTQWTPLSLSDVPDSKTKQIIASELANKQHNNLLLNSDSAQHTCRDSNAQVVQSSCAVEKLQCFPDSYSERAQARGSFMEASPSLTLARKPRRFVYRVQSPSNQIGKTYNSKHGEDARTKDTGDHMLQAGETTGKQMTWSTLSVDQGLNMTQLCEAFAEDFTQGVNLDKSPNQRAHSKHDSLGKSSCIKISKEQPNTVPKEQSEGGVGYKCSDGNYKETNAAKVESMTCEHPRCDSGYPSFLSDSSRVTICCSGSESYLHSVFKTANNKDIYVQPEALMKAKAMLDERGQCTTARVVSGIPEPTKPSLIQVLASPDAVQLPSERHGHGLNSGRETSNLSTRGLESGFVTASSKSITVSSDNLEKAKDIFKEFDENTDKLQGRNVMHDGCPVLDFKSSQKRQDSNQINVDSSLTASQKADVTELCSILEEACSQYEFTQVRPTKLGLKPLDSTHVEKDWDSDILADIDFDDSFNCAVESRLSQKYQTKIDSPTHQTPVLNSMHSKDESIQAVSISQPCCKTLKVEPNTSDENESYCSGFKTASGKTLSVSDKCLSKAKSLFADLEDSEENIVTLQTNRPDTVEQKLKQSPKCHTTEPSPEACNDGLYCTKKLNKLELKAEESLCNENSDSVMTETEICKHIDGSANLEAMQRSVDQKLNLLEMNAVNFGFKTAGGKEVKVSEKALVNAKRLLNEVENFEARNMCEATVSLKAPPKTKAVSCILTPVHDRSNISTESLRKVGEERFHDSTEKKCQPSQSIQSDGFKLASGKGVSVSASAIQMSKAIFRDIENSVNCSNGIKLEDGNTKLDSEANRNQNKSVKVYKMASSRGVSISEKAFKEAKTFFKDYDLDCSDISQEKGDKSSVMDDCGFKAVVVSMVHLPEMDRLNKEALSLKQQSTALNKHVREEFAKTSAETLQSTSGCSFSTANGKTVSVSAEALQRAKAVLADSADTSPCEKRMEISEEKNYYVLRCSKSLRFGSSLWSWRGIYRT</sequence>
<reference evidence="5" key="2">
    <citation type="submission" date="2025-08" db="UniProtKB">
        <authorList>
            <consortium name="Ensembl"/>
        </authorList>
    </citation>
    <scope>IDENTIFICATION</scope>
</reference>
<dbReference type="GO" id="GO:0006355">
    <property type="term" value="P:regulation of DNA-templated transcription"/>
    <property type="evidence" value="ECO:0007669"/>
    <property type="project" value="TreeGrafter"/>
</dbReference>
<dbReference type="GO" id="GO:0000724">
    <property type="term" value="P:double-strand break repair via homologous recombination"/>
    <property type="evidence" value="ECO:0007669"/>
    <property type="project" value="InterPro"/>
</dbReference>
<dbReference type="AlphaFoldDB" id="A0AAY5EDQ4"/>
<dbReference type="Proteomes" id="UP000314983">
    <property type="component" value="Chromosome 15"/>
</dbReference>
<dbReference type="Pfam" id="PF00634">
    <property type="entry name" value="BRCA2"/>
    <property type="match status" value="4"/>
</dbReference>
<reference evidence="5 6" key="1">
    <citation type="submission" date="2020-05" db="EMBL/GenBank/DDBJ databases">
        <title>Electrophorus electricus (electric eel) genome, fEleEle1, primary haplotype.</title>
        <authorList>
            <person name="Myers G."/>
            <person name="Meyer A."/>
            <person name="Fedrigo O."/>
            <person name="Formenti G."/>
            <person name="Rhie A."/>
            <person name="Tracey A."/>
            <person name="Sims Y."/>
            <person name="Jarvis E.D."/>
        </authorList>
    </citation>
    <scope>NUCLEOTIDE SEQUENCE [LARGE SCALE GENOMIC DNA]</scope>
</reference>
<evidence type="ECO:0000256" key="4">
    <source>
        <dbReference type="SAM" id="MobiDB-lite"/>
    </source>
</evidence>
<dbReference type="InterPro" id="IPR015525">
    <property type="entry name" value="BRCA2"/>
</dbReference>
<name>A0AAY5EDQ4_ELEEL</name>
<dbReference type="PANTHER" id="PTHR11289:SF0">
    <property type="entry name" value="BREAST CANCER TYPE 2 SUSCEPTIBILITY PROTEIN"/>
    <property type="match status" value="1"/>
</dbReference>
<evidence type="ECO:0000313" key="5">
    <source>
        <dbReference type="Ensembl" id="ENSEEEP00000055096.1"/>
    </source>
</evidence>
<feature type="region of interest" description="Disordered" evidence="4">
    <location>
        <begin position="32"/>
        <end position="64"/>
    </location>
</feature>
<dbReference type="InterPro" id="IPR002093">
    <property type="entry name" value="BRCA2_repeat"/>
</dbReference>
<evidence type="ECO:0008006" key="7">
    <source>
        <dbReference type="Google" id="ProtNLM"/>
    </source>
</evidence>
<proteinExistence type="predicted"/>
<organism evidence="5 6">
    <name type="scientific">Electrophorus electricus</name>
    <name type="common">Electric eel</name>
    <name type="synonym">Gymnotus electricus</name>
    <dbReference type="NCBI Taxonomy" id="8005"/>
    <lineage>
        <taxon>Eukaryota</taxon>
        <taxon>Metazoa</taxon>
        <taxon>Chordata</taxon>
        <taxon>Craniata</taxon>
        <taxon>Vertebrata</taxon>
        <taxon>Euteleostomi</taxon>
        <taxon>Actinopterygii</taxon>
        <taxon>Neopterygii</taxon>
        <taxon>Teleostei</taxon>
        <taxon>Ostariophysi</taxon>
        <taxon>Gymnotiformes</taxon>
        <taxon>Gymnotoidei</taxon>
        <taxon>Gymnotidae</taxon>
        <taxon>Electrophorus</taxon>
    </lineage>
</organism>
<dbReference type="Ensembl" id="ENSEEET00000054076.1">
    <property type="protein sequence ID" value="ENSEEEP00000055096.1"/>
    <property type="gene ID" value="ENSEEEG00000027450.1"/>
</dbReference>
<dbReference type="GO" id="GO:0005634">
    <property type="term" value="C:nucleus"/>
    <property type="evidence" value="ECO:0007669"/>
    <property type="project" value="TreeGrafter"/>
</dbReference>
<feature type="compositionally biased region" description="Polar residues" evidence="4">
    <location>
        <begin position="54"/>
        <end position="63"/>
    </location>
</feature>
<evidence type="ECO:0000313" key="6">
    <source>
        <dbReference type="Proteomes" id="UP000314983"/>
    </source>
</evidence>
<dbReference type="GeneTree" id="ENSGT00940000177583"/>
<evidence type="ECO:0000256" key="3">
    <source>
        <dbReference type="ARBA" id="ARBA00023204"/>
    </source>
</evidence>
<dbReference type="PROSITE" id="PS50138">
    <property type="entry name" value="BRCA2_REPEAT"/>
    <property type="match status" value="7"/>
</dbReference>
<evidence type="ECO:0000256" key="1">
    <source>
        <dbReference type="ARBA" id="ARBA00022737"/>
    </source>
</evidence>
<keyword evidence="6" id="KW-1185">Reference proteome</keyword>
<keyword evidence="2" id="KW-0227">DNA damage</keyword>
<evidence type="ECO:0000256" key="2">
    <source>
        <dbReference type="ARBA" id="ARBA00022763"/>
    </source>
</evidence>
<reference evidence="5" key="3">
    <citation type="submission" date="2025-09" db="UniProtKB">
        <authorList>
            <consortium name="Ensembl"/>
        </authorList>
    </citation>
    <scope>IDENTIFICATION</scope>
</reference>
<accession>A0AAY5EDQ4</accession>
<dbReference type="PANTHER" id="PTHR11289">
    <property type="entry name" value="BREAST CANCER TYPE 2 SUSCEPTIBILITY PROTEIN BRCA2"/>
    <property type="match status" value="1"/>
</dbReference>
<protein>
    <recommendedName>
        <fullName evidence="7">Tower domain-containing protein</fullName>
    </recommendedName>
</protein>
<keyword evidence="1" id="KW-0677">Repeat</keyword>